<comment type="similarity">
    <text evidence="3">Belongs to the PMEI family.</text>
</comment>
<evidence type="ECO:0000259" key="5">
    <source>
        <dbReference type="SMART" id="SM00856"/>
    </source>
</evidence>
<feature type="domain" description="Pectinesterase inhibitor" evidence="5">
    <location>
        <begin position="23"/>
        <end position="165"/>
    </location>
</feature>
<dbReference type="SMART" id="SM00856">
    <property type="entry name" value="PMEI"/>
    <property type="match status" value="1"/>
</dbReference>
<evidence type="ECO:0000256" key="3">
    <source>
        <dbReference type="ARBA" id="ARBA00038471"/>
    </source>
</evidence>
<name>W9SGL5_9ROSA</name>
<dbReference type="Gene3D" id="1.20.140.40">
    <property type="entry name" value="Invertase/pectin methylesterase inhibitor family protein"/>
    <property type="match status" value="1"/>
</dbReference>
<dbReference type="SUPFAM" id="SSF101148">
    <property type="entry name" value="Plant invertase/pectin methylesterase inhibitor"/>
    <property type="match status" value="1"/>
</dbReference>
<dbReference type="AlphaFoldDB" id="W9SGL5"/>
<dbReference type="FunFam" id="1.20.140.40:FF:000008">
    <property type="entry name" value="Invertase/pectin methylesterase inhibitor family protein"/>
    <property type="match status" value="1"/>
</dbReference>
<dbReference type="PANTHER" id="PTHR31080:SF296">
    <property type="entry name" value="OS05G0360900 PROTEIN"/>
    <property type="match status" value="1"/>
</dbReference>
<dbReference type="OrthoDB" id="1899334at2759"/>
<accession>W9SGL5</accession>
<sequence length="175" mass="18830">MKFIPSLCLVILASLCLHQISFVSADLISQTCGQTRFKDLCEKTLRGDPGSKSADIHGLAKIALKATSTNAEVVQSQISKLQKSTTDKYTLQALKDCAENYEGASEQLSDSLTVIESKHYADVNTWVTAAMSDSDSCEDGFKPGTSKLTALNNNFFQLCSNVLAIVNQAASVNKA</sequence>
<dbReference type="eggNOG" id="ENOG502S5CS">
    <property type="taxonomic scope" value="Eukaryota"/>
</dbReference>
<protein>
    <submittedName>
        <fullName evidence="6">Putative invertase inhibitor</fullName>
    </submittedName>
</protein>
<organism evidence="6 7">
    <name type="scientific">Morus notabilis</name>
    <dbReference type="NCBI Taxonomy" id="981085"/>
    <lineage>
        <taxon>Eukaryota</taxon>
        <taxon>Viridiplantae</taxon>
        <taxon>Streptophyta</taxon>
        <taxon>Embryophyta</taxon>
        <taxon>Tracheophyta</taxon>
        <taxon>Spermatophyta</taxon>
        <taxon>Magnoliopsida</taxon>
        <taxon>eudicotyledons</taxon>
        <taxon>Gunneridae</taxon>
        <taxon>Pentapetalae</taxon>
        <taxon>rosids</taxon>
        <taxon>fabids</taxon>
        <taxon>Rosales</taxon>
        <taxon>Moraceae</taxon>
        <taxon>Moreae</taxon>
        <taxon>Morus</taxon>
    </lineage>
</organism>
<feature type="signal peptide" evidence="4">
    <location>
        <begin position="1"/>
        <end position="25"/>
    </location>
</feature>
<dbReference type="GO" id="GO:0046910">
    <property type="term" value="F:pectinesterase inhibitor activity"/>
    <property type="evidence" value="ECO:0007669"/>
    <property type="project" value="UniProtKB-ARBA"/>
</dbReference>
<dbReference type="NCBIfam" id="TIGR01614">
    <property type="entry name" value="PME_inhib"/>
    <property type="match status" value="1"/>
</dbReference>
<dbReference type="STRING" id="981085.W9SGL5"/>
<evidence type="ECO:0000313" key="6">
    <source>
        <dbReference type="EMBL" id="EXC05631.1"/>
    </source>
</evidence>
<proteinExistence type="inferred from homology"/>
<dbReference type="Pfam" id="PF04043">
    <property type="entry name" value="PMEI"/>
    <property type="match status" value="1"/>
</dbReference>
<evidence type="ECO:0000256" key="4">
    <source>
        <dbReference type="SAM" id="SignalP"/>
    </source>
</evidence>
<gene>
    <name evidence="6" type="ORF">L484_010812</name>
</gene>
<evidence type="ECO:0000256" key="1">
    <source>
        <dbReference type="ARBA" id="ARBA00022729"/>
    </source>
</evidence>
<feature type="chain" id="PRO_5004933178" evidence="4">
    <location>
        <begin position="26"/>
        <end position="175"/>
    </location>
</feature>
<dbReference type="PANTHER" id="PTHR31080">
    <property type="entry name" value="PECTINESTERASE INHIBITOR-LIKE"/>
    <property type="match status" value="1"/>
</dbReference>
<dbReference type="InterPro" id="IPR035513">
    <property type="entry name" value="Invertase/methylesterase_inhib"/>
</dbReference>
<keyword evidence="7" id="KW-1185">Reference proteome</keyword>
<dbReference type="Proteomes" id="UP000030645">
    <property type="component" value="Unassembled WGS sequence"/>
</dbReference>
<evidence type="ECO:0000313" key="7">
    <source>
        <dbReference type="Proteomes" id="UP000030645"/>
    </source>
</evidence>
<dbReference type="KEGG" id="mnt:21394097"/>
<reference evidence="7" key="1">
    <citation type="submission" date="2013-01" db="EMBL/GenBank/DDBJ databases">
        <title>Draft Genome Sequence of a Mulberry Tree, Morus notabilis C.K. Schneid.</title>
        <authorList>
            <person name="He N."/>
            <person name="Zhao S."/>
        </authorList>
    </citation>
    <scope>NUCLEOTIDE SEQUENCE</scope>
</reference>
<dbReference type="CDD" id="cd15801">
    <property type="entry name" value="PMEI-like_1"/>
    <property type="match status" value="1"/>
</dbReference>
<dbReference type="InterPro" id="IPR006501">
    <property type="entry name" value="Pectinesterase_inhib_dom"/>
</dbReference>
<dbReference type="EMBL" id="KE345536">
    <property type="protein sequence ID" value="EXC05631.1"/>
    <property type="molecule type" value="Genomic_DNA"/>
</dbReference>
<keyword evidence="2" id="KW-1015">Disulfide bond</keyword>
<evidence type="ECO:0000256" key="2">
    <source>
        <dbReference type="ARBA" id="ARBA00023157"/>
    </source>
</evidence>
<keyword evidence="1 4" id="KW-0732">Signal</keyword>
<dbReference type="InterPro" id="IPR051955">
    <property type="entry name" value="PME_Inhibitor"/>
</dbReference>